<dbReference type="GO" id="GO:0008270">
    <property type="term" value="F:zinc ion binding"/>
    <property type="evidence" value="ECO:0007669"/>
    <property type="project" value="TreeGrafter"/>
</dbReference>
<keyword evidence="12" id="KW-1185">Reference proteome</keyword>
<comment type="similarity">
    <text evidence="4">Belongs to the CDIP1/LITAF family.</text>
</comment>
<evidence type="ECO:0000256" key="2">
    <source>
        <dbReference type="ARBA" id="ARBA00004481"/>
    </source>
</evidence>
<organism evidence="11 12">
    <name type="scientific">Geodia barretti</name>
    <name type="common">Barrett's horny sponge</name>
    <dbReference type="NCBI Taxonomy" id="519541"/>
    <lineage>
        <taxon>Eukaryota</taxon>
        <taxon>Metazoa</taxon>
        <taxon>Porifera</taxon>
        <taxon>Demospongiae</taxon>
        <taxon>Heteroscleromorpha</taxon>
        <taxon>Tetractinellida</taxon>
        <taxon>Astrophorina</taxon>
        <taxon>Geodiidae</taxon>
        <taxon>Geodia</taxon>
    </lineage>
</organism>
<dbReference type="PANTHER" id="PTHR23292">
    <property type="entry name" value="LIPOPOLYSACCHARIDE-INDUCED TUMOR NECROSIS FACTOR-ALPHA FACTOR"/>
    <property type="match status" value="1"/>
</dbReference>
<comment type="caution">
    <text evidence="11">The sequence shown here is derived from an EMBL/GenBank/DDBJ whole genome shotgun (WGS) entry which is preliminary data.</text>
</comment>
<evidence type="ECO:0000256" key="6">
    <source>
        <dbReference type="ARBA" id="ARBA00022833"/>
    </source>
</evidence>
<dbReference type="GO" id="GO:0098574">
    <property type="term" value="C:cytoplasmic side of lysosomal membrane"/>
    <property type="evidence" value="ECO:0007669"/>
    <property type="project" value="TreeGrafter"/>
</dbReference>
<feature type="region of interest" description="Disordered" evidence="8">
    <location>
        <begin position="1"/>
        <end position="26"/>
    </location>
</feature>
<evidence type="ECO:0000256" key="8">
    <source>
        <dbReference type="SAM" id="MobiDB-lite"/>
    </source>
</evidence>
<dbReference type="PANTHER" id="PTHR23292:SF6">
    <property type="entry name" value="FI16602P1-RELATED"/>
    <property type="match status" value="1"/>
</dbReference>
<evidence type="ECO:0000256" key="4">
    <source>
        <dbReference type="ARBA" id="ARBA00005975"/>
    </source>
</evidence>
<keyword evidence="9" id="KW-1133">Transmembrane helix</keyword>
<keyword evidence="6" id="KW-0862">Zinc</keyword>
<keyword evidence="9" id="KW-0812">Transmembrane</keyword>
<dbReference type="AlphaFoldDB" id="A0AA35TIJ1"/>
<dbReference type="InterPro" id="IPR037519">
    <property type="entry name" value="LITAF_fam"/>
</dbReference>
<evidence type="ECO:0000256" key="1">
    <source>
        <dbReference type="ARBA" id="ARBA00004414"/>
    </source>
</evidence>
<feature type="compositionally biased region" description="Pro residues" evidence="8">
    <location>
        <begin position="15"/>
        <end position="26"/>
    </location>
</feature>
<feature type="transmembrane region" description="Helical" evidence="9">
    <location>
        <begin position="70"/>
        <end position="95"/>
    </location>
</feature>
<dbReference type="GO" id="GO:0005634">
    <property type="term" value="C:nucleus"/>
    <property type="evidence" value="ECO:0007669"/>
    <property type="project" value="TreeGrafter"/>
</dbReference>
<evidence type="ECO:0000256" key="7">
    <source>
        <dbReference type="ARBA" id="ARBA00023136"/>
    </source>
</evidence>
<evidence type="ECO:0000256" key="3">
    <source>
        <dbReference type="ARBA" id="ARBA00004630"/>
    </source>
</evidence>
<accession>A0AA35TIJ1</accession>
<gene>
    <name evidence="11" type="ORF">GBAR_LOCUS26680</name>
</gene>
<evidence type="ECO:0000259" key="10">
    <source>
        <dbReference type="Pfam" id="PF10601"/>
    </source>
</evidence>
<name>A0AA35TIJ1_GEOBA</name>
<protein>
    <submittedName>
        <fullName evidence="11">Lipopolysaccharide-induced tumor necrosis factor-alpha factor homolog</fullName>
    </submittedName>
</protein>
<dbReference type="EMBL" id="CASHTH010003723">
    <property type="protein sequence ID" value="CAI8048334.1"/>
    <property type="molecule type" value="Genomic_DNA"/>
</dbReference>
<reference evidence="11" key="1">
    <citation type="submission" date="2023-03" db="EMBL/GenBank/DDBJ databases">
        <authorList>
            <person name="Steffen K."/>
            <person name="Cardenas P."/>
        </authorList>
    </citation>
    <scope>NUCLEOTIDE SEQUENCE</scope>
</reference>
<evidence type="ECO:0000256" key="9">
    <source>
        <dbReference type="SAM" id="Phobius"/>
    </source>
</evidence>
<feature type="domain" description="LITAF" evidence="10">
    <location>
        <begin position="57"/>
        <end position="104"/>
    </location>
</feature>
<dbReference type="GO" id="GO:0098560">
    <property type="term" value="C:cytoplasmic side of late endosome membrane"/>
    <property type="evidence" value="ECO:0007669"/>
    <property type="project" value="TreeGrafter"/>
</dbReference>
<comment type="subcellular location">
    <subcellularLocation>
        <location evidence="2">Endosome membrane</location>
        <topology evidence="2">Peripheral membrane protein</topology>
    </subcellularLocation>
    <subcellularLocation>
        <location evidence="1">Late endosome membrane</location>
    </subcellularLocation>
    <subcellularLocation>
        <location evidence="3">Lysosome membrane</location>
        <topology evidence="3">Peripheral membrane protein</topology>
        <orientation evidence="3">Cytoplasmic side</orientation>
    </subcellularLocation>
</comment>
<keyword evidence="7 9" id="KW-0472">Membrane</keyword>
<evidence type="ECO:0000256" key="5">
    <source>
        <dbReference type="ARBA" id="ARBA00022723"/>
    </source>
</evidence>
<proteinExistence type="inferred from homology"/>
<evidence type="ECO:0000313" key="11">
    <source>
        <dbReference type="EMBL" id="CAI8048334.1"/>
    </source>
</evidence>
<feature type="non-terminal residue" evidence="11">
    <location>
        <position position="108"/>
    </location>
</feature>
<keyword evidence="5" id="KW-0479">Metal-binding</keyword>
<evidence type="ECO:0000313" key="12">
    <source>
        <dbReference type="Proteomes" id="UP001174909"/>
    </source>
</evidence>
<dbReference type="InterPro" id="IPR006629">
    <property type="entry name" value="LITAF"/>
</dbReference>
<sequence length="108" mass="12089">MTDQPPPYYAEKTGPYPPQPQAAYPPPQQTVVVTQPVFTAQPVVFRDQPVVVTDSNGQQVTTQLEYRSGLLTWLICCFICWITGLWCIAPIAFCIDATKDVYHITPTD</sequence>
<dbReference type="Proteomes" id="UP001174909">
    <property type="component" value="Unassembled WGS sequence"/>
</dbReference>
<dbReference type="Pfam" id="PF10601">
    <property type="entry name" value="zf-LITAF-like"/>
    <property type="match status" value="1"/>
</dbReference>